<dbReference type="InterPro" id="IPR051531">
    <property type="entry name" value="N-acetyltransferase"/>
</dbReference>
<dbReference type="RefSeq" id="WP_213541614.1">
    <property type="nucleotide sequence ID" value="NZ_AP023418.1"/>
</dbReference>
<dbReference type="Proteomes" id="UP000681035">
    <property type="component" value="Chromosome"/>
</dbReference>
<sequence>MKDLTIRRLRPSDAEALYRILSDRQVMRYLEPPYDRLQTEQFLREAGLAEPPLVYGTEEDGRLLGYVIYHAYDPDSMELGWVLSPDCWGKGYASRLTDRLVELAHRAGKTAVIECVPEQTVTRYIAEKKGFAYVGRTGGLEVYRLPPNE</sequence>
<dbReference type="InterPro" id="IPR016181">
    <property type="entry name" value="Acyl_CoA_acyltransferase"/>
</dbReference>
<dbReference type="Gene3D" id="3.40.630.30">
    <property type="match status" value="1"/>
</dbReference>
<feature type="domain" description="N-acetyltransferase" evidence="1">
    <location>
        <begin position="4"/>
        <end position="148"/>
    </location>
</feature>
<proteinExistence type="predicted"/>
<gene>
    <name evidence="2" type="ORF">MM50RIKEN_05130</name>
</gene>
<organism evidence="2 3">
    <name type="scientific">Vescimonas coprocola</name>
    <dbReference type="NCBI Taxonomy" id="2714355"/>
    <lineage>
        <taxon>Bacteria</taxon>
        <taxon>Bacillati</taxon>
        <taxon>Bacillota</taxon>
        <taxon>Clostridia</taxon>
        <taxon>Eubacteriales</taxon>
        <taxon>Oscillospiraceae</taxon>
        <taxon>Vescimonas</taxon>
    </lineage>
</organism>
<keyword evidence="3" id="KW-1185">Reference proteome</keyword>
<dbReference type="InterPro" id="IPR000182">
    <property type="entry name" value="GNAT_dom"/>
</dbReference>
<dbReference type="KEGG" id="vcop:MM50RIKEN_05130"/>
<name>A0A810PYN3_9FIRM</name>
<dbReference type="PROSITE" id="PS51186">
    <property type="entry name" value="GNAT"/>
    <property type="match status" value="1"/>
</dbReference>
<dbReference type="Pfam" id="PF13302">
    <property type="entry name" value="Acetyltransf_3"/>
    <property type="match status" value="1"/>
</dbReference>
<reference evidence="2" key="1">
    <citation type="submission" date="2020-09" db="EMBL/GenBank/DDBJ databases">
        <title>New species isolated from human feces.</title>
        <authorList>
            <person name="Kitahara M."/>
            <person name="Shigeno Y."/>
            <person name="Shime M."/>
            <person name="Matsumoto Y."/>
            <person name="Nakamura S."/>
            <person name="Motooka D."/>
            <person name="Fukuoka S."/>
            <person name="Nishikawa H."/>
            <person name="Benno Y."/>
        </authorList>
    </citation>
    <scope>NUCLEOTIDE SEQUENCE</scope>
    <source>
        <strain evidence="2">MM50</strain>
    </source>
</reference>
<dbReference type="AlphaFoldDB" id="A0A810PYN3"/>
<dbReference type="GO" id="GO:0016747">
    <property type="term" value="F:acyltransferase activity, transferring groups other than amino-acyl groups"/>
    <property type="evidence" value="ECO:0007669"/>
    <property type="project" value="InterPro"/>
</dbReference>
<dbReference type="SUPFAM" id="SSF55729">
    <property type="entry name" value="Acyl-CoA N-acyltransferases (Nat)"/>
    <property type="match status" value="1"/>
</dbReference>
<protein>
    <submittedName>
        <fullName evidence="2">N-acetyltransferase</fullName>
    </submittedName>
</protein>
<evidence type="ECO:0000259" key="1">
    <source>
        <dbReference type="PROSITE" id="PS51186"/>
    </source>
</evidence>
<accession>A0A810PYN3</accession>
<dbReference type="CDD" id="cd04301">
    <property type="entry name" value="NAT_SF"/>
    <property type="match status" value="1"/>
</dbReference>
<dbReference type="EMBL" id="AP023418">
    <property type="protein sequence ID" value="BCK80750.1"/>
    <property type="molecule type" value="Genomic_DNA"/>
</dbReference>
<dbReference type="PANTHER" id="PTHR43792">
    <property type="entry name" value="GNAT FAMILY, PUTATIVE (AFU_ORTHOLOGUE AFUA_3G00765)-RELATED-RELATED"/>
    <property type="match status" value="1"/>
</dbReference>
<evidence type="ECO:0000313" key="3">
    <source>
        <dbReference type="Proteomes" id="UP000681035"/>
    </source>
</evidence>
<evidence type="ECO:0000313" key="2">
    <source>
        <dbReference type="EMBL" id="BCK80750.1"/>
    </source>
</evidence>